<keyword evidence="2" id="KW-1185">Reference proteome</keyword>
<protein>
    <submittedName>
        <fullName evidence="1">Uncharacterized protein</fullName>
    </submittedName>
</protein>
<reference evidence="1 2" key="1">
    <citation type="submission" date="2017-03" db="EMBL/GenBank/DDBJ databases">
        <title>Genomes of endolithic fungi from Antarctica.</title>
        <authorList>
            <person name="Coleine C."/>
            <person name="Masonjones S."/>
            <person name="Stajich J.E."/>
        </authorList>
    </citation>
    <scope>NUCLEOTIDE SEQUENCE [LARGE SCALE GENOMIC DNA]</scope>
    <source>
        <strain evidence="1 2">CCFEE 5184</strain>
    </source>
</reference>
<evidence type="ECO:0000313" key="2">
    <source>
        <dbReference type="Proteomes" id="UP000309340"/>
    </source>
</evidence>
<dbReference type="EMBL" id="NAJQ01000096">
    <property type="protein sequence ID" value="TKA79178.1"/>
    <property type="molecule type" value="Genomic_DNA"/>
</dbReference>
<organism evidence="1 2">
    <name type="scientific">Friedmanniomyces simplex</name>
    <dbReference type="NCBI Taxonomy" id="329884"/>
    <lineage>
        <taxon>Eukaryota</taxon>
        <taxon>Fungi</taxon>
        <taxon>Dikarya</taxon>
        <taxon>Ascomycota</taxon>
        <taxon>Pezizomycotina</taxon>
        <taxon>Dothideomycetes</taxon>
        <taxon>Dothideomycetidae</taxon>
        <taxon>Mycosphaerellales</taxon>
        <taxon>Teratosphaeriaceae</taxon>
        <taxon>Friedmanniomyces</taxon>
    </lineage>
</organism>
<proteinExistence type="predicted"/>
<dbReference type="STRING" id="329884.A0A4U0XTV9"/>
<feature type="non-terminal residue" evidence="1">
    <location>
        <position position="56"/>
    </location>
</feature>
<dbReference type="AlphaFoldDB" id="A0A4U0XTV9"/>
<sequence>MAYYYDNDAGMGGMGMYQRAMMARGGRPRRYDEYYRCYPIAMMPGPERDTANHGGR</sequence>
<comment type="caution">
    <text evidence="1">The sequence shown here is derived from an EMBL/GenBank/DDBJ whole genome shotgun (WGS) entry which is preliminary data.</text>
</comment>
<name>A0A4U0XTV9_9PEZI</name>
<evidence type="ECO:0000313" key="1">
    <source>
        <dbReference type="EMBL" id="TKA79178.1"/>
    </source>
</evidence>
<accession>A0A4U0XTV9</accession>
<dbReference type="Proteomes" id="UP000309340">
    <property type="component" value="Unassembled WGS sequence"/>
</dbReference>
<gene>
    <name evidence="1" type="ORF">B0A55_03470</name>
</gene>